<dbReference type="EMBL" id="NBNE01010436">
    <property type="protein sequence ID" value="OWY97454.1"/>
    <property type="molecule type" value="Genomic_DNA"/>
</dbReference>
<feature type="region of interest" description="Disordered" evidence="1">
    <location>
        <begin position="214"/>
        <end position="316"/>
    </location>
</feature>
<sequence>MVMTTQGGAFQANTQMGMQVVQTILPPPPVMAEPDDVVMFESGEVSIQSERSQSFTTQRCQESSVIQEDVKPSNAFRAFQSIGSIRYVWGVPSRPEHDAPDSGSFGPHPAERLRAAKEAEDRLKAQHFQTEADFAERLKFQRMQDESERARWVDDVQKSTNMQIATLQQQMREMEAEPSQLRDLRATSAQIQHATVTPVPDTVSQIKTESGIANFQQDAKDQDADSVAVKKEKTTKVPAPKSSDDAKARPKKATSKARASRKLRRGGYPSDSDPSSEDDDSDSSSDDSDSSFCESLSDMTKATQGGTTTTTIRPFVTASSLDDFDEKASLSERTRWWERFQTLAFQGGWSDKMKMSDSEKYYTMKQRKAETPSISYIA</sequence>
<feature type="compositionally biased region" description="Low complexity" evidence="1">
    <location>
        <begin position="290"/>
        <end position="311"/>
    </location>
</feature>
<proteinExistence type="predicted"/>
<accession>A0A225UWL4</accession>
<keyword evidence="3" id="KW-1185">Reference proteome</keyword>
<evidence type="ECO:0000313" key="2">
    <source>
        <dbReference type="EMBL" id="OWY97454.1"/>
    </source>
</evidence>
<feature type="compositionally biased region" description="Acidic residues" evidence="1">
    <location>
        <begin position="274"/>
        <end position="289"/>
    </location>
</feature>
<organism evidence="2 3">
    <name type="scientific">Phytophthora megakarya</name>
    <dbReference type="NCBI Taxonomy" id="4795"/>
    <lineage>
        <taxon>Eukaryota</taxon>
        <taxon>Sar</taxon>
        <taxon>Stramenopiles</taxon>
        <taxon>Oomycota</taxon>
        <taxon>Peronosporomycetes</taxon>
        <taxon>Peronosporales</taxon>
        <taxon>Peronosporaceae</taxon>
        <taxon>Phytophthora</taxon>
    </lineage>
</organism>
<gene>
    <name evidence="2" type="ORF">PHMEG_00032006</name>
</gene>
<evidence type="ECO:0000256" key="1">
    <source>
        <dbReference type="SAM" id="MobiDB-lite"/>
    </source>
</evidence>
<dbReference type="AlphaFoldDB" id="A0A225UWL4"/>
<evidence type="ECO:0000313" key="3">
    <source>
        <dbReference type="Proteomes" id="UP000198211"/>
    </source>
</evidence>
<name>A0A225UWL4_9STRA</name>
<protein>
    <submittedName>
        <fullName evidence="2">Uncharacterized protein</fullName>
    </submittedName>
</protein>
<comment type="caution">
    <text evidence="2">The sequence shown here is derived from an EMBL/GenBank/DDBJ whole genome shotgun (WGS) entry which is preliminary data.</text>
</comment>
<dbReference type="OrthoDB" id="90269at2759"/>
<feature type="compositionally biased region" description="Basic residues" evidence="1">
    <location>
        <begin position="249"/>
        <end position="265"/>
    </location>
</feature>
<dbReference type="Proteomes" id="UP000198211">
    <property type="component" value="Unassembled WGS sequence"/>
</dbReference>
<reference evidence="3" key="1">
    <citation type="submission" date="2017-03" db="EMBL/GenBank/DDBJ databases">
        <title>Phytopthora megakarya and P. palmivora, two closely related causual agents of cacao black pod achieved similar genome size and gene model numbers by different mechanisms.</title>
        <authorList>
            <person name="Ali S."/>
            <person name="Shao J."/>
            <person name="Larry D.J."/>
            <person name="Kronmiller B."/>
            <person name="Shen D."/>
            <person name="Strem M.D."/>
            <person name="Melnick R.L."/>
            <person name="Guiltinan M.J."/>
            <person name="Tyler B.M."/>
            <person name="Meinhardt L.W."/>
            <person name="Bailey B.A."/>
        </authorList>
    </citation>
    <scope>NUCLEOTIDE SEQUENCE [LARGE SCALE GENOMIC DNA]</scope>
    <source>
        <strain evidence="3">zdho120</strain>
    </source>
</reference>
<feature type="compositionally biased region" description="Basic and acidic residues" evidence="1">
    <location>
        <begin position="218"/>
        <end position="235"/>
    </location>
</feature>